<dbReference type="GO" id="GO:0005739">
    <property type="term" value="C:mitochondrion"/>
    <property type="evidence" value="ECO:0007669"/>
    <property type="project" value="TreeGrafter"/>
</dbReference>
<protein>
    <recommendedName>
        <fullName evidence="1">NAD-dependent epimerase/dehydratase domain-containing protein</fullName>
    </recommendedName>
</protein>
<dbReference type="PANTHER" id="PTHR12126">
    <property type="entry name" value="NADH-UBIQUINONE OXIDOREDUCTASE 39 KDA SUBUNIT-RELATED"/>
    <property type="match status" value="1"/>
</dbReference>
<evidence type="ECO:0000313" key="2">
    <source>
        <dbReference type="EMBL" id="CAD9152911.1"/>
    </source>
</evidence>
<dbReference type="InterPro" id="IPR001509">
    <property type="entry name" value="Epimerase_deHydtase"/>
</dbReference>
<evidence type="ECO:0000259" key="1">
    <source>
        <dbReference type="Pfam" id="PF01370"/>
    </source>
</evidence>
<name>A0A7S1R0P8_NEODS</name>
<dbReference type="PANTHER" id="PTHR12126:SF16">
    <property type="entry name" value="MIOREX COMPLEX COMPONENT 2"/>
    <property type="match status" value="1"/>
</dbReference>
<organism evidence="2">
    <name type="scientific">Neobodo designis</name>
    <name type="common">Flagellated protozoan</name>
    <name type="synonym">Bodo designis</name>
    <dbReference type="NCBI Taxonomy" id="312471"/>
    <lineage>
        <taxon>Eukaryota</taxon>
        <taxon>Discoba</taxon>
        <taxon>Euglenozoa</taxon>
        <taxon>Kinetoplastea</taxon>
        <taxon>Metakinetoplastina</taxon>
        <taxon>Neobodonida</taxon>
        <taxon>Neobodo</taxon>
    </lineage>
</organism>
<dbReference type="AlphaFoldDB" id="A0A7S1R0P8"/>
<dbReference type="InterPro" id="IPR051207">
    <property type="entry name" value="ComplexI_NDUFA9_subunit"/>
</dbReference>
<dbReference type="EMBL" id="HBGF01050520">
    <property type="protein sequence ID" value="CAD9152911.1"/>
    <property type="molecule type" value="Transcribed_RNA"/>
</dbReference>
<gene>
    <name evidence="2" type="ORF">NDES1114_LOCUS33838</name>
</gene>
<dbReference type="GO" id="GO:0044877">
    <property type="term" value="F:protein-containing complex binding"/>
    <property type="evidence" value="ECO:0007669"/>
    <property type="project" value="TreeGrafter"/>
</dbReference>
<accession>A0A7S1R0P8</accession>
<sequence>MSAPKKLVIFGANGYVGGTIARIAANSGVTVVGASRSGAEPLRRRNAPEEECAWVSNVHWSKVDATKRADVNDFLDYHSDADAVITSIGALTLDHAKARRINGDANVNICSAVYERPAIRRLVYISAMPMYPATSVLKGYYYGKHITERAMGENLQGRGVALRPGMVSGTRIATSHGLALPLWLAGKPMELVFRPLYAATGLTILTPPSEVEDVARAALYSALQGPIGDGTEVADYYGIKAMSERFESEALRISADAGVEAPPSATSDGAK</sequence>
<reference evidence="2" key="1">
    <citation type="submission" date="2021-01" db="EMBL/GenBank/DDBJ databases">
        <authorList>
            <person name="Corre E."/>
            <person name="Pelletier E."/>
            <person name="Niang G."/>
            <person name="Scheremetjew M."/>
            <person name="Finn R."/>
            <person name="Kale V."/>
            <person name="Holt S."/>
            <person name="Cochrane G."/>
            <person name="Meng A."/>
            <person name="Brown T."/>
            <person name="Cohen L."/>
        </authorList>
    </citation>
    <scope>NUCLEOTIDE SEQUENCE</scope>
    <source>
        <strain evidence="2">CCAP 1951/1</strain>
    </source>
</reference>
<dbReference type="SUPFAM" id="SSF51735">
    <property type="entry name" value="NAD(P)-binding Rossmann-fold domains"/>
    <property type="match status" value="1"/>
</dbReference>
<feature type="domain" description="NAD-dependent epimerase/dehydratase" evidence="1">
    <location>
        <begin position="8"/>
        <end position="134"/>
    </location>
</feature>
<proteinExistence type="predicted"/>
<dbReference type="Gene3D" id="3.40.50.720">
    <property type="entry name" value="NAD(P)-binding Rossmann-like Domain"/>
    <property type="match status" value="1"/>
</dbReference>
<dbReference type="Pfam" id="PF01370">
    <property type="entry name" value="Epimerase"/>
    <property type="match status" value="1"/>
</dbReference>
<dbReference type="InterPro" id="IPR036291">
    <property type="entry name" value="NAD(P)-bd_dom_sf"/>
</dbReference>